<dbReference type="GO" id="GO:0006508">
    <property type="term" value="P:proteolysis"/>
    <property type="evidence" value="ECO:0000318"/>
    <property type="project" value="GO_Central"/>
</dbReference>
<dbReference type="SUPFAM" id="SSF53187">
    <property type="entry name" value="Zn-dependent exopeptidases"/>
    <property type="match status" value="1"/>
</dbReference>
<comment type="cofactor">
    <cofactor evidence="1">
        <name>Zn(2+)</name>
        <dbReference type="ChEBI" id="CHEBI:29105"/>
    </cofactor>
</comment>
<evidence type="ECO:0000256" key="3">
    <source>
        <dbReference type="ARBA" id="ARBA00022670"/>
    </source>
</evidence>
<dbReference type="Gene3D" id="3.40.630.10">
    <property type="entry name" value="Zn peptidases"/>
    <property type="match status" value="1"/>
</dbReference>
<dbReference type="Pfam" id="PF00246">
    <property type="entry name" value="Peptidase_M14"/>
    <property type="match status" value="1"/>
</dbReference>
<evidence type="ECO:0000256" key="1">
    <source>
        <dbReference type="ARBA" id="ARBA00001947"/>
    </source>
</evidence>
<evidence type="ECO:0000256" key="4">
    <source>
        <dbReference type="ARBA" id="ARBA00022801"/>
    </source>
</evidence>
<dbReference type="STRING" id="251221.gene:10758237"/>
<evidence type="ECO:0000256" key="6">
    <source>
        <dbReference type="ARBA" id="ARBA00023049"/>
    </source>
</evidence>
<dbReference type="OrthoDB" id="9758209at2"/>
<dbReference type="AlphaFoldDB" id="Q7NMK5"/>
<organism evidence="8 9">
    <name type="scientific">Gloeobacter violaceus (strain ATCC 29082 / PCC 7421)</name>
    <dbReference type="NCBI Taxonomy" id="251221"/>
    <lineage>
        <taxon>Bacteria</taxon>
        <taxon>Bacillati</taxon>
        <taxon>Cyanobacteriota</taxon>
        <taxon>Cyanophyceae</taxon>
        <taxon>Gloeobacterales</taxon>
        <taxon>Gloeobacteraceae</taxon>
        <taxon>Gloeobacter</taxon>
    </lineage>
</organism>
<keyword evidence="9" id="KW-1185">Reference proteome</keyword>
<evidence type="ECO:0000256" key="2">
    <source>
        <dbReference type="ARBA" id="ARBA00005988"/>
    </source>
</evidence>
<keyword evidence="3" id="KW-0645">Protease</keyword>
<protein>
    <submittedName>
        <fullName evidence="8">Gll0760 protein</fullName>
    </submittedName>
</protein>
<reference evidence="8 9" key="1">
    <citation type="journal article" date="2003" name="DNA Res.">
        <title>Complete genome structure of Gloeobacter violaceus PCC 7421, a cyanobacterium that lacks thylakoids.</title>
        <authorList>
            <person name="Nakamura Y."/>
            <person name="Kaneko T."/>
            <person name="Sato S."/>
            <person name="Mimuro M."/>
            <person name="Miyashita H."/>
            <person name="Tsuchiya T."/>
            <person name="Sasamoto S."/>
            <person name="Watanabe A."/>
            <person name="Kawashima K."/>
            <person name="Kishida Y."/>
            <person name="Kiyokawa C."/>
            <person name="Kohara M."/>
            <person name="Matsumoto M."/>
            <person name="Matsuno A."/>
            <person name="Nakazaki N."/>
            <person name="Shimpo S."/>
            <person name="Takeuchi C."/>
            <person name="Yamada M."/>
            <person name="Tabata S."/>
        </authorList>
    </citation>
    <scope>NUCLEOTIDE SEQUENCE [LARGE SCALE GENOMIC DNA]</scope>
    <source>
        <strain evidence="9">ATCC 29082 / PCC 7421</strain>
    </source>
</reference>
<dbReference type="PANTHER" id="PTHR11705:SF143">
    <property type="entry name" value="SLL0236 PROTEIN"/>
    <property type="match status" value="1"/>
</dbReference>
<keyword evidence="4" id="KW-0378">Hydrolase</keyword>
<evidence type="ECO:0000256" key="5">
    <source>
        <dbReference type="ARBA" id="ARBA00022833"/>
    </source>
</evidence>
<accession>Q7NMK5</accession>
<dbReference type="eggNOG" id="COG2866">
    <property type="taxonomic scope" value="Bacteria"/>
</dbReference>
<dbReference type="PATRIC" id="fig|251221.4.peg.774"/>
<dbReference type="GO" id="GO:0005615">
    <property type="term" value="C:extracellular space"/>
    <property type="evidence" value="ECO:0000318"/>
    <property type="project" value="GO_Central"/>
</dbReference>
<evidence type="ECO:0000259" key="7">
    <source>
        <dbReference type="Pfam" id="PF00246"/>
    </source>
</evidence>
<gene>
    <name evidence="8" type="ordered locus">gll0760</name>
</gene>
<feature type="domain" description="Peptidase M14" evidence="7">
    <location>
        <begin position="124"/>
        <end position="454"/>
    </location>
</feature>
<dbReference type="Proteomes" id="UP000000557">
    <property type="component" value="Chromosome"/>
</dbReference>
<evidence type="ECO:0000313" key="9">
    <source>
        <dbReference type="Proteomes" id="UP000000557"/>
    </source>
</evidence>
<dbReference type="PANTHER" id="PTHR11705">
    <property type="entry name" value="PROTEASE FAMILY M14 CARBOXYPEPTIDASE A,B"/>
    <property type="match status" value="1"/>
</dbReference>
<comment type="similarity">
    <text evidence="2">Belongs to the peptidase M14 family.</text>
</comment>
<dbReference type="InParanoid" id="Q7NMK5"/>
<dbReference type="EMBL" id="BA000045">
    <property type="protein sequence ID" value="BAC88701.1"/>
    <property type="molecule type" value="Genomic_DNA"/>
</dbReference>
<sequence length="1016" mass="112025">MGGTKSDVKISKPPFVSQKSCVCIGNRIQQPVGCWSFRVTTGSFAAMLKPTRHALVALTLTLCTTPALAQTKISNLDSEVTSSSTKGSTAQSPAPLKVTTAKQHFGYNIGDDYFLANYDQTAVYWRKLDQESDRMRLVTIGKTAEGRPQLMAILTSPENHKKLGRYQEIARKLALAEGLNDSQAKALAAEGKAVIWIDGGLHATEVVGTHQLIETVYQMASATDEETKRILDDVILLAVHANPDGQQLVSDWYMRKAEPKERAFNDIPRLYQKYIGHDNNRDSFMNNMPETKNMSRVLFRQWFPQIMYNHHQTGPVGTILFAPPFRDPFNYVYDPLIPMQLDLVGGAMHTRFAAEGKPGSTMVDGAGFSTWWNGGLRTTVYFHNMIGLLSEINGSPTPIEIPFVPDRQLPSASLPYPIPPQKVWRFRQSIDYSLSANKAVLDLASKYRKDFLYNIYQMGRNAIAKGSRDHWTTYPKRLAMVKAAIAKEMPPEETPELSGVGAGYFSKGYPDKYYQMMRTPELRDPRGYILPADQTDFLTATKFVNALIESGITVQKATAPFQAGGKTYPVGSYVIKTAQAFRPHVLDMFEPQDHPNDFAYPGGPPKPPYDNAGWTLAYQMGIQYDRILESFDGPFAKIADVLAPPPGQITGAAGAAGFLLDHRVNDAFVAVNRLLAAGEDVYWLQAPLAASGKTYPAGTFYIPAQPSVLPMLAEMAQKVGLVFEGTPSKPEGEAFKMKPLRIALWDRYGGSMPSGWVRWMFEQYQFPFEVVYPQQLDAGNLKSKYDAIVLVDGAVPMSDKAPVGREARFYKQPKAEEIPAEFRDRLGYVSVAKTVPQLRTYLEAGGTVIAVGSSTNLGYHLGLPIENALTEQTAEGKAKPLPPEKYYIPGSILQAKVDNTLPIAHGLPERVNVFFNNSPVFKMKPGAQGAGLQTVAVFDSDEPLRSGWAWGQRYLKGGVPIAQAPVGQGKLFLFGPEIVNRAQPHGTFKFLFNGLYYGTASSVQMAAEPGARSAGR</sequence>
<dbReference type="InterPro" id="IPR000834">
    <property type="entry name" value="Peptidase_M14"/>
</dbReference>
<evidence type="ECO:0000313" key="8">
    <source>
        <dbReference type="EMBL" id="BAC88701.1"/>
    </source>
</evidence>
<dbReference type="GO" id="GO:0008270">
    <property type="term" value="F:zinc ion binding"/>
    <property type="evidence" value="ECO:0007669"/>
    <property type="project" value="InterPro"/>
</dbReference>
<dbReference type="KEGG" id="gvi:gll0760"/>
<name>Q7NMK5_GLOVI</name>
<proteinExistence type="inferred from homology"/>
<keyword evidence="6" id="KW-0482">Metalloprotease</keyword>
<dbReference type="GO" id="GO:0004181">
    <property type="term" value="F:metallocarboxypeptidase activity"/>
    <property type="evidence" value="ECO:0000318"/>
    <property type="project" value="GO_Central"/>
</dbReference>
<dbReference type="HOGENOM" id="CLU_011471_0_0_3"/>
<dbReference type="EnsemblBacteria" id="BAC88701">
    <property type="protein sequence ID" value="BAC88701"/>
    <property type="gene ID" value="BAC88701"/>
</dbReference>
<dbReference type="CDD" id="cd06240">
    <property type="entry name" value="M14-like"/>
    <property type="match status" value="1"/>
</dbReference>
<reference evidence="8 9" key="2">
    <citation type="journal article" date="2003" name="DNA Res.">
        <title>Complete genome structure of Gloeobacter violaceus PCC 7421, a cyanobacterium that lacks thylakoids (supplement).</title>
        <authorList>
            <person name="Nakamura Y."/>
            <person name="Kaneko T."/>
            <person name="Sato S."/>
            <person name="Mimuro M."/>
            <person name="Miyashita H."/>
            <person name="Tsuchiya T."/>
            <person name="Sasamoto S."/>
            <person name="Watanabe A."/>
            <person name="Kawashima K."/>
            <person name="Kishida Y."/>
            <person name="Kiyokawa C."/>
            <person name="Kohara M."/>
            <person name="Matsumoto M."/>
            <person name="Matsuno A."/>
            <person name="Nakazaki N."/>
            <person name="Shimpo S."/>
            <person name="Takeuchi C."/>
            <person name="Yamada M."/>
            <person name="Tabata S."/>
        </authorList>
    </citation>
    <scope>NUCLEOTIDE SEQUENCE [LARGE SCALE GENOMIC DNA]</scope>
    <source>
        <strain evidence="9">ATCC 29082 / PCC 7421</strain>
    </source>
</reference>
<keyword evidence="5" id="KW-0862">Zinc</keyword>